<feature type="domain" description="RCC1-like" evidence="3">
    <location>
        <begin position="327"/>
        <end position="582"/>
    </location>
</feature>
<dbReference type="Pfam" id="PF25390">
    <property type="entry name" value="WD40_RLD"/>
    <property type="match status" value="2"/>
</dbReference>
<gene>
    <name evidence="4" type="ORF">AB6A68_13960</name>
</gene>
<organism evidence="4 5">
    <name type="scientific">Ferrimicrobium acidiphilum</name>
    <dbReference type="NCBI Taxonomy" id="121039"/>
    <lineage>
        <taxon>Bacteria</taxon>
        <taxon>Bacillati</taxon>
        <taxon>Actinomycetota</taxon>
        <taxon>Acidimicrobiia</taxon>
        <taxon>Acidimicrobiales</taxon>
        <taxon>Acidimicrobiaceae</taxon>
        <taxon>Ferrimicrobium</taxon>
    </lineage>
</organism>
<dbReference type="InterPro" id="IPR051625">
    <property type="entry name" value="Signaling_Regulatory_Domain"/>
</dbReference>
<accession>A0ABV3Y5S0</accession>
<dbReference type="InterPro" id="IPR000408">
    <property type="entry name" value="Reg_chr_condens"/>
</dbReference>
<protein>
    <recommendedName>
        <fullName evidence="3">RCC1-like domain-containing protein</fullName>
    </recommendedName>
</protein>
<dbReference type="RefSeq" id="WP_369085019.1">
    <property type="nucleotide sequence ID" value="NZ_JBFSHR010000120.1"/>
</dbReference>
<evidence type="ECO:0000256" key="1">
    <source>
        <dbReference type="ARBA" id="ARBA00022737"/>
    </source>
</evidence>
<evidence type="ECO:0000256" key="2">
    <source>
        <dbReference type="SAM" id="MobiDB-lite"/>
    </source>
</evidence>
<reference evidence="4 5" key="1">
    <citation type="submission" date="2024-07" db="EMBL/GenBank/DDBJ databases">
        <title>Draft Genome Sequence of Ferrimicrobium acidiphilum Strain YE2023, Isolated from a Pulp of Bioleach Reactor.</title>
        <authorList>
            <person name="Elkina Y.A."/>
            <person name="Bulaeva A.G."/>
            <person name="Beletsky A.V."/>
            <person name="Mardanov A.V."/>
        </authorList>
    </citation>
    <scope>NUCLEOTIDE SEQUENCE [LARGE SCALE GENOMIC DNA]</scope>
    <source>
        <strain evidence="4 5">YE2023</strain>
    </source>
</reference>
<proteinExistence type="predicted"/>
<dbReference type="SUPFAM" id="SSF50985">
    <property type="entry name" value="RCC1/BLIP-II"/>
    <property type="match status" value="3"/>
</dbReference>
<dbReference type="PROSITE" id="PS00626">
    <property type="entry name" value="RCC1_2"/>
    <property type="match status" value="1"/>
</dbReference>
<evidence type="ECO:0000259" key="3">
    <source>
        <dbReference type="Pfam" id="PF25390"/>
    </source>
</evidence>
<feature type="compositionally biased region" description="Polar residues" evidence="2">
    <location>
        <begin position="1"/>
        <end position="11"/>
    </location>
</feature>
<name>A0ABV3Y5S0_9ACTN</name>
<dbReference type="PANTHER" id="PTHR22872">
    <property type="entry name" value="BTK-BINDING PROTEIN-RELATED"/>
    <property type="match status" value="1"/>
</dbReference>
<evidence type="ECO:0000313" key="5">
    <source>
        <dbReference type="Proteomes" id="UP001560267"/>
    </source>
</evidence>
<keyword evidence="5" id="KW-1185">Reference proteome</keyword>
<dbReference type="Gene3D" id="2.130.10.30">
    <property type="entry name" value="Regulator of chromosome condensation 1/beta-lactamase-inhibitor protein II"/>
    <property type="match status" value="3"/>
</dbReference>
<feature type="region of interest" description="Disordered" evidence="2">
    <location>
        <begin position="1"/>
        <end position="37"/>
    </location>
</feature>
<dbReference type="PROSITE" id="PS50012">
    <property type="entry name" value="RCC1_3"/>
    <property type="match status" value="10"/>
</dbReference>
<comment type="caution">
    <text evidence="4">The sequence shown here is derived from an EMBL/GenBank/DDBJ whole genome shotgun (WGS) entry which is preliminary data.</text>
</comment>
<dbReference type="Pfam" id="PF00415">
    <property type="entry name" value="RCC1"/>
    <property type="match status" value="1"/>
</dbReference>
<keyword evidence="1" id="KW-0677">Repeat</keyword>
<dbReference type="PRINTS" id="PR00633">
    <property type="entry name" value="RCCNDNSATION"/>
</dbReference>
<feature type="domain" description="RCC1-like" evidence="3">
    <location>
        <begin position="73"/>
        <end position="323"/>
    </location>
</feature>
<dbReference type="Proteomes" id="UP001560267">
    <property type="component" value="Unassembled WGS sequence"/>
</dbReference>
<feature type="non-terminal residue" evidence="4">
    <location>
        <position position="1"/>
    </location>
</feature>
<dbReference type="EMBL" id="JBFSHR010000120">
    <property type="protein sequence ID" value="MEX6430922.1"/>
    <property type="molecule type" value="Genomic_DNA"/>
</dbReference>
<sequence length="710" mass="71733">QTTSEAMPKNSSTRREDPPERHRHTPGGPYRRLENPILPSVGTTTVPPSKGQSLFACFRTSSLDVASPSPTLIPAGVKVTQIAAGCNSAYALTSTGQVYAWGANYSGQLGDGGRAQASAPVLVGLAAGVKVTQIAAGCNSAYALTSTGQVYAWGSDSVGELGNGSHSGSVSSPVLVEMPVGVQPVQLSAGNSDGYVLTSTHEIYAWGSNALGQLGDGSRTNASIPTKVTMPNVNVVSVVGGGFNAFAITGTHQLYVWGGNYDGQDGVGSTVDQYRPVKVTMPGSVGVEQVNGASAGGFASMALGSNGVVYTWGANFDAQLGIGILTTGYHSLALSGNGQLYAWGDNRTQGFGVASPVESEVPLKVGLSETFSQLASGCDHSLALTSTGQVYAWGANQDGQLGIGSVGTVASPSPVDVPGTVTAVVAGCLSSYALTSTGQVYAWGANQDGQLGIGSTDATPVPTLVSSLPAGVTQVVAGEYSAYALTSTGQVYAWGANQDGQLGIGSTVPQGSPALVSLGNAVVPTELAAGYSDAYALTSTGQVYAWGANQDGQLGTGTRAPSASPVLVGLPSKVQRVWSGYNQGFGEVNGTLYAWGSNTTGQLGTGGFFNVLTPLPVVLPAGQSVTNVSSPGVSTLFSLANGEVYGVGGNLFGQLGDNSLLTVAIPAMVHSGGVNLHDAVMGGYPNYAQLYPTSISAMLRSVSLTKLVVG</sequence>
<dbReference type="InterPro" id="IPR009091">
    <property type="entry name" value="RCC1/BLIP-II"/>
</dbReference>
<evidence type="ECO:0000313" key="4">
    <source>
        <dbReference type="EMBL" id="MEX6430922.1"/>
    </source>
</evidence>
<dbReference type="InterPro" id="IPR058923">
    <property type="entry name" value="RCC1-like_dom"/>
</dbReference>